<proteinExistence type="predicted"/>
<keyword evidence="2" id="KW-1185">Reference proteome</keyword>
<protein>
    <submittedName>
        <fullName evidence="1">WYL domain-containing protein</fullName>
    </submittedName>
</protein>
<name>A0ABW3UII8_9BACL</name>
<organism evidence="1 2">
    <name type="scientific">Paenibacillus vulneris</name>
    <dbReference type="NCBI Taxonomy" id="1133364"/>
    <lineage>
        <taxon>Bacteria</taxon>
        <taxon>Bacillati</taxon>
        <taxon>Bacillota</taxon>
        <taxon>Bacilli</taxon>
        <taxon>Bacillales</taxon>
        <taxon>Paenibacillaceae</taxon>
        <taxon>Paenibacillus</taxon>
    </lineage>
</organism>
<gene>
    <name evidence="1" type="ORF">ACFQ4B_10810</name>
</gene>
<comment type="caution">
    <text evidence="1">The sequence shown here is derived from an EMBL/GenBank/DDBJ whole genome shotgun (WGS) entry which is preliminary data.</text>
</comment>
<dbReference type="RefSeq" id="WP_345587213.1">
    <property type="nucleotide sequence ID" value="NZ_BAABJG010000006.1"/>
</dbReference>
<sequence>MNLFEKMFNYQIISRLEDSGTFTVTAQERAWLKNMLEHPGASDAFMPSTREKLGRMLEQEPELDFAGALIEKAKNVEKQVYHPMLRLLRRVIMNRNALSITFQVKDGRSFHEQLGFPFKLEYSMVKREWYLLWHHLNKRAFMSTKLQHILSAVEVPFPDEEAERLNERISALLESRRETALIEVVQAYNKELSRILYAFSCFDKEVAYDAESDTYRITLTFPSDESETILSKIRFLGKRVRVVESGKLQRRMLETATKALDRYRPLEEPQSDDLQ</sequence>
<dbReference type="PROSITE" id="PS52050">
    <property type="entry name" value="WYL"/>
    <property type="match status" value="1"/>
</dbReference>
<accession>A0ABW3UII8</accession>
<dbReference type="EMBL" id="JBHTLU010000013">
    <property type="protein sequence ID" value="MFD1220613.1"/>
    <property type="molecule type" value="Genomic_DNA"/>
</dbReference>
<reference evidence="2" key="1">
    <citation type="journal article" date="2019" name="Int. J. Syst. Evol. Microbiol.">
        <title>The Global Catalogue of Microorganisms (GCM) 10K type strain sequencing project: providing services to taxonomists for standard genome sequencing and annotation.</title>
        <authorList>
            <consortium name="The Broad Institute Genomics Platform"/>
            <consortium name="The Broad Institute Genome Sequencing Center for Infectious Disease"/>
            <person name="Wu L."/>
            <person name="Ma J."/>
        </authorList>
    </citation>
    <scope>NUCLEOTIDE SEQUENCE [LARGE SCALE GENOMIC DNA]</scope>
    <source>
        <strain evidence="2">CCUG 53270</strain>
    </source>
</reference>
<evidence type="ECO:0000313" key="2">
    <source>
        <dbReference type="Proteomes" id="UP001597180"/>
    </source>
</evidence>
<evidence type="ECO:0000313" key="1">
    <source>
        <dbReference type="EMBL" id="MFD1220613.1"/>
    </source>
</evidence>
<dbReference type="Proteomes" id="UP001597180">
    <property type="component" value="Unassembled WGS sequence"/>
</dbReference>